<keyword evidence="4" id="KW-0949">S-adenosyl-L-methionine</keyword>
<dbReference type="InterPro" id="IPR050953">
    <property type="entry name" value="N4_N6_ade-DNA_methylase"/>
</dbReference>
<evidence type="ECO:0000256" key="3">
    <source>
        <dbReference type="ARBA" id="ARBA00022679"/>
    </source>
</evidence>
<comment type="caution">
    <text evidence="7">The sequence shown here is derived from an EMBL/GenBank/DDBJ whole genome shotgun (WGS) entry which is preliminary data.</text>
</comment>
<dbReference type="InterPro" id="IPR011639">
    <property type="entry name" value="MethylTrfase_TaqI-like_dom"/>
</dbReference>
<dbReference type="PANTHER" id="PTHR33841">
    <property type="entry name" value="DNA METHYLTRANSFERASE YEEA-RELATED"/>
    <property type="match status" value="1"/>
</dbReference>
<evidence type="ECO:0000256" key="2">
    <source>
        <dbReference type="ARBA" id="ARBA00022603"/>
    </source>
</evidence>
<evidence type="ECO:0000256" key="5">
    <source>
        <dbReference type="ARBA" id="ARBA00047942"/>
    </source>
</evidence>
<keyword evidence="8" id="KW-1185">Reference proteome</keyword>
<dbReference type="SUPFAM" id="SSF53335">
    <property type="entry name" value="S-adenosyl-L-methionine-dependent methyltransferases"/>
    <property type="match status" value="1"/>
</dbReference>
<reference evidence="7 8" key="1">
    <citation type="submission" date="2022-07" db="EMBL/GenBank/DDBJ databases">
        <title>Novel species in genus Arthrobacter.</title>
        <authorList>
            <person name="Liu Y."/>
        </authorList>
    </citation>
    <scope>NUCLEOTIDE SEQUENCE [LARGE SCALE GENOMIC DNA]</scope>
    <source>
        <strain evidence="8">zg-Y859</strain>
    </source>
</reference>
<accession>A0ABT1NSW3</accession>
<dbReference type="RefSeq" id="WP_255866026.1">
    <property type="nucleotide sequence ID" value="NZ_CP104263.1"/>
</dbReference>
<evidence type="ECO:0000256" key="4">
    <source>
        <dbReference type="ARBA" id="ARBA00022691"/>
    </source>
</evidence>
<dbReference type="EMBL" id="JANFLP010000013">
    <property type="protein sequence ID" value="MCQ1950815.1"/>
    <property type="molecule type" value="Genomic_DNA"/>
</dbReference>
<evidence type="ECO:0000259" key="6">
    <source>
        <dbReference type="Pfam" id="PF07669"/>
    </source>
</evidence>
<proteinExistence type="predicted"/>
<dbReference type="Gene3D" id="3.40.50.150">
    <property type="entry name" value="Vaccinia Virus protein VP39"/>
    <property type="match status" value="2"/>
</dbReference>
<dbReference type="GO" id="GO:0032259">
    <property type="term" value="P:methylation"/>
    <property type="evidence" value="ECO:0007669"/>
    <property type="project" value="UniProtKB-KW"/>
</dbReference>
<dbReference type="Proteomes" id="UP001206924">
    <property type="component" value="Unassembled WGS sequence"/>
</dbReference>
<comment type="catalytic activity">
    <reaction evidence="5">
        <text>a 2'-deoxyadenosine in DNA + S-adenosyl-L-methionine = an N(6)-methyl-2'-deoxyadenosine in DNA + S-adenosyl-L-homocysteine + H(+)</text>
        <dbReference type="Rhea" id="RHEA:15197"/>
        <dbReference type="Rhea" id="RHEA-COMP:12418"/>
        <dbReference type="Rhea" id="RHEA-COMP:12419"/>
        <dbReference type="ChEBI" id="CHEBI:15378"/>
        <dbReference type="ChEBI" id="CHEBI:57856"/>
        <dbReference type="ChEBI" id="CHEBI:59789"/>
        <dbReference type="ChEBI" id="CHEBI:90615"/>
        <dbReference type="ChEBI" id="CHEBI:90616"/>
        <dbReference type="EC" id="2.1.1.72"/>
    </reaction>
</comment>
<protein>
    <recommendedName>
        <fullName evidence="1">site-specific DNA-methyltransferase (adenine-specific)</fullName>
        <ecNumber evidence="1">2.1.1.72</ecNumber>
    </recommendedName>
</protein>
<sequence length="1542" mass="172756">MPSFDSIVVGEDWISEHFFTTDSTKESYQAEVIKLRKSWDEQAKDGDSTTLTRFAEARGRLQVLLAGLAEDPAGAAEAYSVLRHALGFQGTTATVTFNRSGTETMVSGVWATGDLDVLFLEATPADAAEDVLSSVRPLGRVLVDGKETDLTAAKLVSEMYLAERAPRFVVIMAGRWTVLTEPERWAEGRYLAADALLVADRNDTKKYGETDRFLSIFGRDSLMPAPDGSVWWDTVLESSVKHTVGVSQDLREGIRRSIEIIANDVLQRRAARGLHEDDVDGQVLAKQSLRFLYRILFLLYAEASPEMGVLPVGAGEYSEGYGLDRLRELTLVNMQSRETQRGTHIYESLELLFRLVDGGHDPARGMSRDEVERASGDNEGLVFQPLKADLFQSQATSFINEVGLSNSELQRVLRNLLLSKESRGKDRGFISYAELGINQLGAVYEGLMSYTGFIAAEPLYEVAKDGNPEKGSWVVPVDRADSIDPRHFVKSEDELTGEKKPVRHEKGSFVFRLAGRERQQSASFYTPEVLTKFVVSQALEELLDQDGETTSADEILNLTVCEPALGSGAFAIEAVRQLADEYLKRKQAELDTQIPADEYQQELQRVKAQIALHQVHGVDLNSTAVELAEVSLWLDTMVQGLQAPWFGLRLKRGNSLIGSRRATYSRAAITDKSWLKSEPAEAPLTGLVGAMANDSDDPQVVSRVHHFLLPADGWGTAAEAKEVKDLAGDAQKELKVWRSRIKAKPTKTQIDRLVALSGRVESLWKLALRRLQVAESEARRDIDYFGKEEASVDGADRHPREAVTREQIEASLSDPDGSYQRLRRVMDAWNAIWFWPLTEGATGGSQPPTLEQWISALEGILGQTSKEKMPSKYGRVEGQTSVLSMASWGELEGIESFDHSTAQVRKIEAVLEEHPWLQVCENVAKEQGFFHWELDFASVFGRGGFDLQVGNPPWVRPRSDEAALLAEGDPWWQLAEKPTQAQVTAKRLETLAQPGMQDSFINAAVPTPVVAAFLGSPADYALLAGLQPDLYRAFMVRTWRSVSKKGAIALVHPESHFTEKKAAYLRAETYRRLRRHWQFINELSLFEIHHLVTYGVHVYGSPKEWPEFRMAASLYHPDTVARSEVHDGSGEVPGLKDSEGNWDTRPHLERIIRVDESILKVWADILDEPGTPPLHARMVYPVNRASSRVLEKLSKAPRVRELGLQYSRGWDESIDRKKGYFDVGSAVPDSWDDVILQGPHFTVANPFAKQPNPTMKNNLDWTEVDLEALPENFIPRTSYQITANRRSYDRDYGDYLTANEQPEPVRNRYRIGWRMMASTTGIRTLFPALIPPGAAHTDGTHSAVVEETELALLLGLWASIPVDFLVKVSQVANLRGVFISGLPRIEDPLLKRLISERGLKLNCLTQVHSGLWTRVSGMPWTMETSPRIALERRMTLIELDALSAIGLGISSDELCTIYRTQFPVLRGYEQNDLYDANGRKVPGGMNRLYHKVGEKLTLEERTWTHPQSGVEYVFEFPFRSFDREEDMRKAYAHFENLLGDKS</sequence>
<name>A0ABT1NSW3_9MICC</name>
<dbReference type="PANTHER" id="PTHR33841:SF1">
    <property type="entry name" value="DNA METHYLTRANSFERASE A"/>
    <property type="match status" value="1"/>
</dbReference>
<evidence type="ECO:0000256" key="1">
    <source>
        <dbReference type="ARBA" id="ARBA00011900"/>
    </source>
</evidence>
<keyword evidence="2 7" id="KW-0489">Methyltransferase</keyword>
<keyword evidence="3" id="KW-0808">Transferase</keyword>
<feature type="domain" description="Type II methyltransferase M.TaqI-like" evidence="6">
    <location>
        <begin position="613"/>
        <end position="960"/>
    </location>
</feature>
<dbReference type="InterPro" id="IPR029063">
    <property type="entry name" value="SAM-dependent_MTases_sf"/>
</dbReference>
<dbReference type="Pfam" id="PF07669">
    <property type="entry name" value="Eco57I"/>
    <property type="match status" value="1"/>
</dbReference>
<dbReference type="EC" id="2.1.1.72" evidence="1"/>
<organism evidence="7 8">
    <name type="scientific">Arthrobacter jinronghuae</name>
    <dbReference type="NCBI Taxonomy" id="2964609"/>
    <lineage>
        <taxon>Bacteria</taxon>
        <taxon>Bacillati</taxon>
        <taxon>Actinomycetota</taxon>
        <taxon>Actinomycetes</taxon>
        <taxon>Micrococcales</taxon>
        <taxon>Micrococcaceae</taxon>
        <taxon>Arthrobacter</taxon>
    </lineage>
</organism>
<dbReference type="GO" id="GO:0008168">
    <property type="term" value="F:methyltransferase activity"/>
    <property type="evidence" value="ECO:0007669"/>
    <property type="project" value="UniProtKB-KW"/>
</dbReference>
<gene>
    <name evidence="7" type="ORF">NNX28_12875</name>
</gene>
<evidence type="ECO:0000313" key="7">
    <source>
        <dbReference type="EMBL" id="MCQ1950815.1"/>
    </source>
</evidence>
<evidence type="ECO:0000313" key="8">
    <source>
        <dbReference type="Proteomes" id="UP001206924"/>
    </source>
</evidence>
<dbReference type="PRINTS" id="PR00507">
    <property type="entry name" value="N12N6MTFRASE"/>
</dbReference>